<dbReference type="AlphaFoldDB" id="A0A126T5A2"/>
<sequence length="655" mass="73847">MNTIMPRFFSALLEEIPAEVARLAFDLHCQHPRNLSIEILNPMTISSSQVDELFRIENNELIFISVEARNHCTAVHSYRMFGDFDSTVDYRKVFDEAQQLGDYEIGETDYASGRFLGLVSQKRNILHAAIEIINNSNASSVFNVLRNIGNTLPFLAAVSMKDLVDLAAVQHSKTAGDMGAGMFFSQVSDYLSSHPLQAKALYELVRENMVDANTDLYVTALIGLAMAERAREAIDLALNDADSDYIDLSASALWVLGRMSHHWGKEPDLKNSVQETLKAMVHHPNSTISFQALNALSIAAVSQPELMAELLAHAKPDNQIALQKLGDFVFRNFAIIKDHPSLTDILLALTDLEIGHTHDFDYVLSQLIKNGIHDQQVYGCLTTWMLKHPINEDEDLIFCFNHSFRELVDKPLLSELITRWLISDEKILGFAFSNLISHLWSHGVRQPVFSKEIIDTAEGEDFKYLARRLLGWTFFEEPLLSLTFSLLETKDAQQRTFSWVHTLLVTDVGRNYPLATQEAIREKLSSATPEVEKLLQATQAELIAYADTIKQLPIRNELYPPIPMRIRHAMALKRAKEQREAGEKANEQSIFQQICTRIPLKAGSGSFSIYAGRISEINRLASHSFFVTLPAQSVIDPLNDEITRRGFRSAKRGDE</sequence>
<dbReference type="InterPro" id="IPR016024">
    <property type="entry name" value="ARM-type_fold"/>
</dbReference>
<dbReference type="KEGG" id="mdn:JT25_010515"/>
<dbReference type="OrthoDB" id="5574130at2"/>
<dbReference type="Gene3D" id="1.25.10.10">
    <property type="entry name" value="Leucine-rich Repeat Variant"/>
    <property type="match status" value="1"/>
</dbReference>
<organism evidence="1 2">
    <name type="scientific">Methylomonas denitrificans</name>
    <dbReference type="NCBI Taxonomy" id="1538553"/>
    <lineage>
        <taxon>Bacteria</taxon>
        <taxon>Pseudomonadati</taxon>
        <taxon>Pseudomonadota</taxon>
        <taxon>Gammaproteobacteria</taxon>
        <taxon>Methylococcales</taxon>
        <taxon>Methylococcaceae</taxon>
        <taxon>Methylomonas</taxon>
    </lineage>
</organism>
<dbReference type="SUPFAM" id="SSF48371">
    <property type="entry name" value="ARM repeat"/>
    <property type="match status" value="1"/>
</dbReference>
<protein>
    <submittedName>
        <fullName evidence="1">Uncharacterized protein</fullName>
    </submittedName>
</protein>
<dbReference type="RefSeq" id="WP_036278604.1">
    <property type="nucleotide sequence ID" value="NZ_CP014476.1"/>
</dbReference>
<dbReference type="STRING" id="1538553.JT25_010515"/>
<gene>
    <name evidence="1" type="ORF">JT25_010515</name>
</gene>
<dbReference type="InterPro" id="IPR011989">
    <property type="entry name" value="ARM-like"/>
</dbReference>
<keyword evidence="2" id="KW-1185">Reference proteome</keyword>
<evidence type="ECO:0000313" key="1">
    <source>
        <dbReference type="EMBL" id="AMK76914.1"/>
    </source>
</evidence>
<dbReference type="EMBL" id="CP014476">
    <property type="protein sequence ID" value="AMK76914.1"/>
    <property type="molecule type" value="Genomic_DNA"/>
</dbReference>
<name>A0A126T5A2_9GAMM</name>
<dbReference type="Proteomes" id="UP000030512">
    <property type="component" value="Chromosome"/>
</dbReference>
<evidence type="ECO:0000313" key="2">
    <source>
        <dbReference type="Proteomes" id="UP000030512"/>
    </source>
</evidence>
<proteinExistence type="predicted"/>
<accession>A0A126T5A2</accession>
<reference evidence="1 2" key="1">
    <citation type="journal article" date="2015" name="Environ. Microbiol.">
        <title>Methane oxidation coupled to nitrate reduction under hypoxia by the Gammaproteobacterium Methylomonas denitrificans, sp. nov. type strain FJG1.</title>
        <authorList>
            <person name="Kits K.D."/>
            <person name="Klotz M.G."/>
            <person name="Stein L.Y."/>
        </authorList>
    </citation>
    <scope>NUCLEOTIDE SEQUENCE [LARGE SCALE GENOMIC DNA]</scope>
    <source>
        <strain evidence="1 2">FJG1</strain>
    </source>
</reference>